<dbReference type="EMBL" id="VULZ01000003">
    <property type="protein sequence ID" value="MSS14180.1"/>
    <property type="molecule type" value="Genomic_DNA"/>
</dbReference>
<accession>A0A6L5X1T0</accession>
<dbReference type="RefSeq" id="WP_154523465.1">
    <property type="nucleotide sequence ID" value="NZ_JAQYJL010000012.1"/>
</dbReference>
<name>A0A6L5X1T0_9FIRM</name>
<proteinExistence type="predicted"/>
<dbReference type="Pfam" id="PF06245">
    <property type="entry name" value="DUF1015"/>
    <property type="match status" value="1"/>
</dbReference>
<protein>
    <submittedName>
        <fullName evidence="1">DUF1015 domain-containing protein</fullName>
    </submittedName>
</protein>
<reference evidence="1 2" key="1">
    <citation type="submission" date="2019-08" db="EMBL/GenBank/DDBJ databases">
        <title>In-depth cultivation of the pig gut microbiome towards novel bacterial diversity and tailored functional studies.</title>
        <authorList>
            <person name="Wylensek D."/>
            <person name="Hitch T.C.A."/>
            <person name="Clavel T."/>
        </authorList>
    </citation>
    <scope>NUCLEOTIDE SEQUENCE [LARGE SCALE GENOMIC DNA]</scope>
    <source>
        <strain evidence="1 2">Oil+RF-744-WCA-WT-11</strain>
    </source>
</reference>
<comment type="caution">
    <text evidence="1">The sequence shown here is derived from an EMBL/GenBank/DDBJ whole genome shotgun (WGS) entry which is preliminary data.</text>
</comment>
<gene>
    <name evidence="1" type="ORF">FYJ35_03835</name>
</gene>
<evidence type="ECO:0000313" key="1">
    <source>
        <dbReference type="EMBL" id="MSS14180.1"/>
    </source>
</evidence>
<sequence length="454" mass="50707">MHAFSEMGLRIPRIQLPKEGTDYEKWAVVACDQYTSEPAYWEEADRIVGTSPSTLRMILPEYYLGKPQEEELTKQIRSHMKEYEETGVLRTLPEGCMLVKRTAAGRTRLGLVIAVDLEAYDYTKGSTSLIRATERTITERIPPRLRIRRGAPIELPHIIILIDDPDKTVIEPLAKKKGTVVYDTDLMLDGGHITGTFFPKEALGGVQEAFSRLYDKSTECFGKGKEFLMAMGDGNHSLATAKAAWEEIRKTLSPQEREDHPARYALCELENVHDDGIVFEPIHRVLFGEGKLTGEEIVRKTVEILKKQNPDAYLAEESDGNEAGAVDCGDRDAAQRVTQTGRKEDSYRIPVIYGGTCRVLVIDHPVSGLEVGALQTALDELVRTEGIRIDYIHGEQTVSELASSVENAGFLLPSMDKHRLFPAVAADGALPRKTFSMGHANEKRYYLEGRSLQV</sequence>
<dbReference type="PANTHER" id="PTHR36454:SF1">
    <property type="entry name" value="DUF1015 DOMAIN-CONTAINING PROTEIN"/>
    <property type="match status" value="1"/>
</dbReference>
<dbReference type="PANTHER" id="PTHR36454">
    <property type="entry name" value="LMO2823 PROTEIN"/>
    <property type="match status" value="1"/>
</dbReference>
<evidence type="ECO:0000313" key="2">
    <source>
        <dbReference type="Proteomes" id="UP000481852"/>
    </source>
</evidence>
<dbReference type="InterPro" id="IPR008323">
    <property type="entry name" value="UCP033563"/>
</dbReference>
<organism evidence="1 2">
    <name type="scientific">Porcincola intestinalis</name>
    <dbReference type="NCBI Taxonomy" id="2606632"/>
    <lineage>
        <taxon>Bacteria</taxon>
        <taxon>Bacillati</taxon>
        <taxon>Bacillota</taxon>
        <taxon>Clostridia</taxon>
        <taxon>Lachnospirales</taxon>
        <taxon>Lachnospiraceae</taxon>
        <taxon>Porcincola</taxon>
    </lineage>
</organism>
<keyword evidence="2" id="KW-1185">Reference proteome</keyword>
<dbReference type="Proteomes" id="UP000481852">
    <property type="component" value="Unassembled WGS sequence"/>
</dbReference>
<dbReference type="AlphaFoldDB" id="A0A6L5X1T0"/>